<dbReference type="EMBL" id="GHES01005002">
    <property type="protein sequence ID" value="MPA35561.1"/>
    <property type="molecule type" value="Transcribed_RNA"/>
</dbReference>
<dbReference type="GO" id="GO:0003677">
    <property type="term" value="F:DNA binding"/>
    <property type="evidence" value="ECO:0007669"/>
    <property type="project" value="UniProtKB-KW"/>
</dbReference>
<gene>
    <name evidence="10" type="ORF">Din_005002</name>
</gene>
<evidence type="ECO:0000256" key="4">
    <source>
        <dbReference type="ARBA" id="ARBA00022691"/>
    </source>
</evidence>
<dbReference type="GO" id="GO:0008168">
    <property type="term" value="F:methyltransferase activity"/>
    <property type="evidence" value="ECO:0007669"/>
    <property type="project" value="UniProtKB-KW"/>
</dbReference>
<feature type="compositionally biased region" description="Basic and acidic residues" evidence="8">
    <location>
        <begin position="355"/>
        <end position="374"/>
    </location>
</feature>
<dbReference type="Gene3D" id="3.40.50.150">
    <property type="entry name" value="Vaccinia Virus protein VP39"/>
    <property type="match status" value="1"/>
</dbReference>
<keyword evidence="6" id="KW-0238">DNA-binding</keyword>
<evidence type="ECO:0000256" key="8">
    <source>
        <dbReference type="SAM" id="MobiDB-lite"/>
    </source>
</evidence>
<organism evidence="10">
    <name type="scientific">Davidia involucrata</name>
    <name type="common">Dove tree</name>
    <dbReference type="NCBI Taxonomy" id="16924"/>
    <lineage>
        <taxon>Eukaryota</taxon>
        <taxon>Viridiplantae</taxon>
        <taxon>Streptophyta</taxon>
        <taxon>Embryophyta</taxon>
        <taxon>Tracheophyta</taxon>
        <taxon>Spermatophyta</taxon>
        <taxon>Magnoliopsida</taxon>
        <taxon>eudicotyledons</taxon>
        <taxon>Gunneridae</taxon>
        <taxon>Pentapetalae</taxon>
        <taxon>asterids</taxon>
        <taxon>Cornales</taxon>
        <taxon>Nyssaceae</taxon>
        <taxon>Davidia</taxon>
    </lineage>
</organism>
<feature type="region of interest" description="Disordered" evidence="8">
    <location>
        <begin position="1"/>
        <end position="30"/>
    </location>
</feature>
<feature type="domain" description="SAM-dependent MTase DRM-type" evidence="9">
    <location>
        <begin position="429"/>
        <end position="761"/>
    </location>
</feature>
<feature type="region of interest" description="Disordered" evidence="8">
    <location>
        <begin position="355"/>
        <end position="381"/>
    </location>
</feature>
<protein>
    <submittedName>
        <fullName evidence="10">Putative DNA (Cytosine-5)-methyltransferase DRM2 isoform X2</fullName>
    </submittedName>
</protein>
<evidence type="ECO:0000259" key="9">
    <source>
        <dbReference type="PROSITE" id="PS51680"/>
    </source>
</evidence>
<keyword evidence="4" id="KW-0949">S-adenosyl-L-methionine</keyword>
<keyword evidence="3 10" id="KW-0808">Transferase</keyword>
<dbReference type="InterPro" id="IPR050390">
    <property type="entry name" value="C5-Methyltransferase"/>
</dbReference>
<evidence type="ECO:0000256" key="5">
    <source>
        <dbReference type="ARBA" id="ARBA00022737"/>
    </source>
</evidence>
<keyword evidence="2 10" id="KW-0489">Methyltransferase</keyword>
<dbReference type="GO" id="GO:0005634">
    <property type="term" value="C:nucleus"/>
    <property type="evidence" value="ECO:0007669"/>
    <property type="project" value="UniProtKB-SubCell"/>
</dbReference>
<proteinExistence type="predicted"/>
<dbReference type="InterPro" id="IPR030380">
    <property type="entry name" value="SAM_MeTfrase_DRM"/>
</dbReference>
<accession>A0A5B6YUN5</accession>
<dbReference type="AlphaFoldDB" id="A0A5B6YUN5"/>
<reference evidence="10" key="1">
    <citation type="submission" date="2019-08" db="EMBL/GenBank/DDBJ databases">
        <title>Reference gene set and small RNA set construction with multiple tissues from Davidia involucrata Baill.</title>
        <authorList>
            <person name="Yang H."/>
            <person name="Zhou C."/>
            <person name="Li G."/>
            <person name="Wang J."/>
            <person name="Gao P."/>
            <person name="Wang M."/>
            <person name="Wang R."/>
            <person name="Zhao Y."/>
        </authorList>
    </citation>
    <scope>NUCLEOTIDE SEQUENCE</scope>
    <source>
        <tissue evidence="10">Mixed with DoveR01_LX</tissue>
    </source>
</reference>
<evidence type="ECO:0000256" key="7">
    <source>
        <dbReference type="ARBA" id="ARBA00023242"/>
    </source>
</evidence>
<evidence type="ECO:0000256" key="6">
    <source>
        <dbReference type="ARBA" id="ARBA00023125"/>
    </source>
</evidence>
<sequence>MCEITDYSNNDNSSELEDETGLMPKTEVLDSDLPYGNMGSRHMGDNVASSSGSNLKSSFIGMGFSPSLVDKAIEEKGEDNVDLLLETLFEYSALQKPRSESSDSLDGLFNDKKDEIAADSHLKKALPRPCSGSSDSLDSMFGDDKDTSCSHNFATRIHPKEEPDVLDGVNDDKKASLLMMSFSLEEVEFAMDELGKDAPINELVDFIFAAQIAGNCEKNTENLYHGDEEKNKDNTGTLFGTMEKTLRLLEMGFSKHEISTAINKYGSEVPISEIADSIVADQITDSRVGKDKYSSTSFSMNHLKAGNGCRSFDRGMEDGLNHRSFDAFTVKTKEYSPDDFSQFKDINLAEKYKGKRPKEEYVDEPSSLKRPKEEYADDSSSFTGPTWLKARKGNSKFTTYQMPAPKRESHPKAGTLDGFGMAKLSKPKSCRSLDRMVAKPPYFFYGNVMNLSHDSWVKISQFLYAIEPEFANTQFFSALSRKEGYVHNLPTENRFHILPKPPMTIEEAVPYTKKWWPSWDTRKQLSCISSETSGISQLCDRLGKILIDSKGLLSVEQQRDLLHQCRTLNLIWIGNYKLAPIEPEHLERILGYPLHHSRAAEFSLTERLQSLKHCFQTDTLGYHLSVLKSLFPGGLTVLSIYTGIGGAEITLHRLGIHLKAVVSVEPCGTKQKILKQWWHNSGQTGELVQIEDIQRLARNQLESLIKKFGGFDFIICQNPYTYSSNHSKMAADGDSIAGFDFSLFYEFVRVLQRVRSTVERNR</sequence>
<feature type="compositionally biased region" description="Polar residues" evidence="8">
    <location>
        <begin position="1"/>
        <end position="13"/>
    </location>
</feature>
<keyword evidence="7" id="KW-0539">Nucleus</keyword>
<dbReference type="SUPFAM" id="SSF53335">
    <property type="entry name" value="S-adenosyl-L-methionine-dependent methyltransferases"/>
    <property type="match status" value="2"/>
</dbReference>
<dbReference type="PROSITE" id="PS51680">
    <property type="entry name" value="SAM_MT_DRM"/>
    <property type="match status" value="1"/>
</dbReference>
<dbReference type="GO" id="GO:0032259">
    <property type="term" value="P:methylation"/>
    <property type="evidence" value="ECO:0007669"/>
    <property type="project" value="UniProtKB-KW"/>
</dbReference>
<evidence type="ECO:0000313" key="10">
    <source>
        <dbReference type="EMBL" id="MPA35561.1"/>
    </source>
</evidence>
<evidence type="ECO:0000256" key="3">
    <source>
        <dbReference type="ARBA" id="ARBA00022679"/>
    </source>
</evidence>
<keyword evidence="5" id="KW-0677">Repeat</keyword>
<name>A0A5B6YUN5_DAVIN</name>
<comment type="subcellular location">
    <subcellularLocation>
        <location evidence="1">Nucleus</location>
    </subcellularLocation>
</comment>
<evidence type="ECO:0000256" key="2">
    <source>
        <dbReference type="ARBA" id="ARBA00022603"/>
    </source>
</evidence>
<evidence type="ECO:0000256" key="1">
    <source>
        <dbReference type="ARBA" id="ARBA00004123"/>
    </source>
</evidence>
<dbReference type="PANTHER" id="PTHR23068">
    <property type="entry name" value="DNA CYTOSINE-5- -METHYLTRANSFERASE 3-RELATED"/>
    <property type="match status" value="1"/>
</dbReference>
<dbReference type="InterPro" id="IPR029063">
    <property type="entry name" value="SAM-dependent_MTases_sf"/>
</dbReference>
<dbReference type="PANTHER" id="PTHR23068:SF11">
    <property type="entry name" value="INACTIVE DNA (CYTOSINE-5)-METHYLTRANSFERASE DRM3-RELATED"/>
    <property type="match status" value="1"/>
</dbReference>